<evidence type="ECO:0000313" key="2">
    <source>
        <dbReference type="EMBL" id="EDV34829.2"/>
    </source>
</evidence>
<dbReference type="Proteomes" id="UP000007801">
    <property type="component" value="Unassembled WGS sequence"/>
</dbReference>
<reference evidence="2 3" key="1">
    <citation type="journal article" date="2007" name="Nature">
        <title>Evolution of genes and genomes on the Drosophila phylogeny.</title>
        <authorList>
            <consortium name="Drosophila 12 Genomes Consortium"/>
            <person name="Clark A.G."/>
            <person name="Eisen M.B."/>
            <person name="Smith D.R."/>
            <person name="Bergman C.M."/>
            <person name="Oliver B."/>
            <person name="Markow T.A."/>
            <person name="Kaufman T.C."/>
            <person name="Kellis M."/>
            <person name="Gelbart W."/>
            <person name="Iyer V.N."/>
            <person name="Pollard D.A."/>
            <person name="Sackton T.B."/>
            <person name="Larracuente A.M."/>
            <person name="Singh N.D."/>
            <person name="Abad J.P."/>
            <person name="Abt D.N."/>
            <person name="Adryan B."/>
            <person name="Aguade M."/>
            <person name="Akashi H."/>
            <person name="Anderson W.W."/>
            <person name="Aquadro C.F."/>
            <person name="Ardell D.H."/>
            <person name="Arguello R."/>
            <person name="Artieri C.G."/>
            <person name="Barbash D.A."/>
            <person name="Barker D."/>
            <person name="Barsanti P."/>
            <person name="Batterham P."/>
            <person name="Batzoglou S."/>
            <person name="Begun D."/>
            <person name="Bhutkar A."/>
            <person name="Blanco E."/>
            <person name="Bosak S.A."/>
            <person name="Bradley R.K."/>
            <person name="Brand A.D."/>
            <person name="Brent M.R."/>
            <person name="Brooks A.N."/>
            <person name="Brown R.H."/>
            <person name="Butlin R.K."/>
            <person name="Caggese C."/>
            <person name="Calvi B.R."/>
            <person name="Bernardo de Carvalho A."/>
            <person name="Caspi A."/>
            <person name="Castrezana S."/>
            <person name="Celniker S.E."/>
            <person name="Chang J.L."/>
            <person name="Chapple C."/>
            <person name="Chatterji S."/>
            <person name="Chinwalla A."/>
            <person name="Civetta A."/>
            <person name="Clifton S.W."/>
            <person name="Comeron J.M."/>
            <person name="Costello J.C."/>
            <person name="Coyne J.A."/>
            <person name="Daub J."/>
            <person name="David R.G."/>
            <person name="Delcher A.L."/>
            <person name="Delehaunty K."/>
            <person name="Do C.B."/>
            <person name="Ebling H."/>
            <person name="Edwards K."/>
            <person name="Eickbush T."/>
            <person name="Evans J.D."/>
            <person name="Filipski A."/>
            <person name="Findeiss S."/>
            <person name="Freyhult E."/>
            <person name="Fulton L."/>
            <person name="Fulton R."/>
            <person name="Garcia A.C."/>
            <person name="Gardiner A."/>
            <person name="Garfield D.A."/>
            <person name="Garvin B.E."/>
            <person name="Gibson G."/>
            <person name="Gilbert D."/>
            <person name="Gnerre S."/>
            <person name="Godfrey J."/>
            <person name="Good R."/>
            <person name="Gotea V."/>
            <person name="Gravely B."/>
            <person name="Greenberg A.J."/>
            <person name="Griffiths-Jones S."/>
            <person name="Gross S."/>
            <person name="Guigo R."/>
            <person name="Gustafson E.A."/>
            <person name="Haerty W."/>
            <person name="Hahn M.W."/>
            <person name="Halligan D.L."/>
            <person name="Halpern A.L."/>
            <person name="Halter G.M."/>
            <person name="Han M.V."/>
            <person name="Heger A."/>
            <person name="Hillier L."/>
            <person name="Hinrichs A.S."/>
            <person name="Holmes I."/>
            <person name="Hoskins R.A."/>
            <person name="Hubisz M.J."/>
            <person name="Hultmark D."/>
            <person name="Huntley M.A."/>
            <person name="Jaffe D.B."/>
            <person name="Jagadeeshan S."/>
            <person name="Jeck W.R."/>
            <person name="Johnson J."/>
            <person name="Jones C.D."/>
            <person name="Jordan W.C."/>
            <person name="Karpen G.H."/>
            <person name="Kataoka E."/>
            <person name="Keightley P.D."/>
            <person name="Kheradpour P."/>
            <person name="Kirkness E.F."/>
            <person name="Koerich L.B."/>
            <person name="Kristiansen K."/>
            <person name="Kudrna D."/>
            <person name="Kulathinal R.J."/>
            <person name="Kumar S."/>
            <person name="Kwok R."/>
            <person name="Lander E."/>
            <person name="Langley C.H."/>
            <person name="Lapoint R."/>
            <person name="Lazzaro B.P."/>
            <person name="Lee S.J."/>
            <person name="Levesque L."/>
            <person name="Li R."/>
            <person name="Lin C.F."/>
            <person name="Lin M.F."/>
            <person name="Lindblad-Toh K."/>
            <person name="Llopart A."/>
            <person name="Long M."/>
            <person name="Low L."/>
            <person name="Lozovsky E."/>
            <person name="Lu J."/>
            <person name="Luo M."/>
            <person name="Machado C.A."/>
            <person name="Makalowski W."/>
            <person name="Marzo M."/>
            <person name="Matsuda M."/>
            <person name="Matzkin L."/>
            <person name="McAllister B."/>
            <person name="McBride C.S."/>
            <person name="McKernan B."/>
            <person name="McKernan K."/>
            <person name="Mendez-Lago M."/>
            <person name="Minx P."/>
            <person name="Mollenhauer M.U."/>
            <person name="Montooth K."/>
            <person name="Mount S.M."/>
            <person name="Mu X."/>
            <person name="Myers E."/>
            <person name="Negre B."/>
            <person name="Newfeld S."/>
            <person name="Nielsen R."/>
            <person name="Noor M.A."/>
            <person name="O'Grady P."/>
            <person name="Pachter L."/>
            <person name="Papaceit M."/>
            <person name="Parisi M.J."/>
            <person name="Parisi M."/>
            <person name="Parts L."/>
            <person name="Pedersen J.S."/>
            <person name="Pesole G."/>
            <person name="Phillippy A.M."/>
            <person name="Ponting C.P."/>
            <person name="Pop M."/>
            <person name="Porcelli D."/>
            <person name="Powell J.R."/>
            <person name="Prohaska S."/>
            <person name="Pruitt K."/>
            <person name="Puig M."/>
            <person name="Quesneville H."/>
            <person name="Ram K.R."/>
            <person name="Rand D."/>
            <person name="Rasmussen M.D."/>
            <person name="Reed L.K."/>
            <person name="Reenan R."/>
            <person name="Reily A."/>
            <person name="Remington K.A."/>
            <person name="Rieger T.T."/>
            <person name="Ritchie M.G."/>
            <person name="Robin C."/>
            <person name="Rogers Y.H."/>
            <person name="Rohde C."/>
            <person name="Rozas J."/>
            <person name="Rubenfield M.J."/>
            <person name="Ruiz A."/>
            <person name="Russo S."/>
            <person name="Salzberg S.L."/>
            <person name="Sanchez-Gracia A."/>
            <person name="Saranga D.J."/>
            <person name="Sato H."/>
            <person name="Schaeffer S.W."/>
            <person name="Schatz M.C."/>
            <person name="Schlenke T."/>
            <person name="Schwartz R."/>
            <person name="Segarra C."/>
            <person name="Singh R.S."/>
            <person name="Sirot L."/>
            <person name="Sirota M."/>
            <person name="Sisneros N.B."/>
            <person name="Smith C.D."/>
            <person name="Smith T.F."/>
            <person name="Spieth J."/>
            <person name="Stage D.E."/>
            <person name="Stark A."/>
            <person name="Stephan W."/>
            <person name="Strausberg R.L."/>
            <person name="Strempel S."/>
            <person name="Sturgill D."/>
            <person name="Sutton G."/>
            <person name="Sutton G.G."/>
            <person name="Tao W."/>
            <person name="Teichmann S."/>
            <person name="Tobari Y.N."/>
            <person name="Tomimura Y."/>
            <person name="Tsolas J.M."/>
            <person name="Valente V.L."/>
            <person name="Venter E."/>
            <person name="Venter J.C."/>
            <person name="Vicario S."/>
            <person name="Vieira F.G."/>
            <person name="Vilella A.J."/>
            <person name="Villasante A."/>
            <person name="Walenz B."/>
            <person name="Wang J."/>
            <person name="Wasserman M."/>
            <person name="Watts T."/>
            <person name="Wilson D."/>
            <person name="Wilson R.K."/>
            <person name="Wing R.A."/>
            <person name="Wolfner M.F."/>
            <person name="Wong A."/>
            <person name="Wong G.K."/>
            <person name="Wu C.I."/>
            <person name="Wu G."/>
            <person name="Yamamoto D."/>
            <person name="Yang H.P."/>
            <person name="Yang S.P."/>
            <person name="Yorke J.A."/>
            <person name="Yoshida K."/>
            <person name="Zdobnov E."/>
            <person name="Zhang P."/>
            <person name="Zhang Y."/>
            <person name="Zimin A.V."/>
            <person name="Baldwin J."/>
            <person name="Abdouelleil A."/>
            <person name="Abdulkadir J."/>
            <person name="Abebe A."/>
            <person name="Abera B."/>
            <person name="Abreu J."/>
            <person name="Acer S.C."/>
            <person name="Aftuck L."/>
            <person name="Alexander A."/>
            <person name="An P."/>
            <person name="Anderson E."/>
            <person name="Anderson S."/>
            <person name="Arachi H."/>
            <person name="Azer M."/>
            <person name="Bachantsang P."/>
            <person name="Barry A."/>
            <person name="Bayul T."/>
            <person name="Berlin A."/>
            <person name="Bessette D."/>
            <person name="Bloom T."/>
            <person name="Blye J."/>
            <person name="Boguslavskiy L."/>
            <person name="Bonnet C."/>
            <person name="Boukhgalter B."/>
            <person name="Bourzgui I."/>
            <person name="Brown A."/>
            <person name="Cahill P."/>
            <person name="Channer S."/>
            <person name="Cheshatsang Y."/>
            <person name="Chuda L."/>
            <person name="Citroen M."/>
            <person name="Collymore A."/>
            <person name="Cooke P."/>
            <person name="Costello M."/>
            <person name="D'Aco K."/>
            <person name="Daza R."/>
            <person name="De Haan G."/>
            <person name="DeGray S."/>
            <person name="DeMaso C."/>
            <person name="Dhargay N."/>
            <person name="Dooley K."/>
            <person name="Dooley E."/>
            <person name="Doricent M."/>
            <person name="Dorje P."/>
            <person name="Dorjee K."/>
            <person name="Dupes A."/>
            <person name="Elong R."/>
            <person name="Falk J."/>
            <person name="Farina A."/>
            <person name="Faro S."/>
            <person name="Ferguson D."/>
            <person name="Fisher S."/>
            <person name="Foley C.D."/>
            <person name="Franke A."/>
            <person name="Friedrich D."/>
            <person name="Gadbois L."/>
            <person name="Gearin G."/>
            <person name="Gearin C.R."/>
            <person name="Giannoukos G."/>
            <person name="Goode T."/>
            <person name="Graham J."/>
            <person name="Grandbois E."/>
            <person name="Grewal S."/>
            <person name="Gyaltsen K."/>
            <person name="Hafez N."/>
            <person name="Hagos B."/>
            <person name="Hall J."/>
            <person name="Henson C."/>
            <person name="Hollinger A."/>
            <person name="Honan T."/>
            <person name="Huard M.D."/>
            <person name="Hughes L."/>
            <person name="Hurhula B."/>
            <person name="Husby M.E."/>
            <person name="Kamat A."/>
            <person name="Kanga B."/>
            <person name="Kashin S."/>
            <person name="Khazanovich D."/>
            <person name="Kisner P."/>
            <person name="Lance K."/>
            <person name="Lara M."/>
            <person name="Lee W."/>
            <person name="Lennon N."/>
            <person name="Letendre F."/>
            <person name="LeVine R."/>
            <person name="Lipovsky A."/>
            <person name="Liu X."/>
            <person name="Liu J."/>
            <person name="Liu S."/>
            <person name="Lokyitsang T."/>
            <person name="Lokyitsang Y."/>
            <person name="Lubonja R."/>
            <person name="Lui A."/>
            <person name="MacDonald P."/>
            <person name="Magnisalis V."/>
            <person name="Maru K."/>
            <person name="Matthews C."/>
            <person name="McCusker W."/>
            <person name="McDonough S."/>
            <person name="Mehta T."/>
            <person name="Meldrim J."/>
            <person name="Meneus L."/>
            <person name="Mihai O."/>
            <person name="Mihalev A."/>
            <person name="Mihova T."/>
            <person name="Mittelman R."/>
            <person name="Mlenga V."/>
            <person name="Montmayeur A."/>
            <person name="Mulrain L."/>
            <person name="Navidi A."/>
            <person name="Naylor J."/>
            <person name="Negash T."/>
            <person name="Nguyen T."/>
            <person name="Nguyen N."/>
            <person name="Nicol R."/>
            <person name="Norbu C."/>
            <person name="Norbu N."/>
            <person name="Novod N."/>
            <person name="O'Neill B."/>
            <person name="Osman S."/>
            <person name="Markiewicz E."/>
            <person name="Oyono O.L."/>
            <person name="Patti C."/>
            <person name="Phunkhang P."/>
            <person name="Pierre F."/>
            <person name="Priest M."/>
            <person name="Raghuraman S."/>
            <person name="Rege F."/>
            <person name="Reyes R."/>
            <person name="Rise C."/>
            <person name="Rogov P."/>
            <person name="Ross K."/>
            <person name="Ryan E."/>
            <person name="Settipalli S."/>
            <person name="Shea T."/>
            <person name="Sherpa N."/>
            <person name="Shi L."/>
            <person name="Shih D."/>
            <person name="Sparrow T."/>
            <person name="Spaulding J."/>
            <person name="Stalker J."/>
            <person name="Stange-Thomann N."/>
            <person name="Stavropoulos S."/>
            <person name="Stone C."/>
            <person name="Strader C."/>
            <person name="Tesfaye S."/>
            <person name="Thomson T."/>
            <person name="Thoulutsang Y."/>
            <person name="Thoulutsang D."/>
            <person name="Topham K."/>
            <person name="Topping I."/>
            <person name="Tsamla T."/>
            <person name="Vassiliev H."/>
            <person name="Vo A."/>
            <person name="Wangchuk T."/>
            <person name="Wangdi T."/>
            <person name="Weiand M."/>
            <person name="Wilkinson J."/>
            <person name="Wilson A."/>
            <person name="Yadav S."/>
            <person name="Young G."/>
            <person name="Yu Q."/>
            <person name="Zembek L."/>
            <person name="Zhong D."/>
            <person name="Zimmer A."/>
            <person name="Zwirko Z."/>
            <person name="Jaffe D.B."/>
            <person name="Alvarez P."/>
            <person name="Brockman W."/>
            <person name="Butler J."/>
            <person name="Chin C."/>
            <person name="Gnerre S."/>
            <person name="Grabherr M."/>
            <person name="Kleber M."/>
            <person name="Mauceli E."/>
            <person name="MacCallum I."/>
        </authorList>
    </citation>
    <scope>NUCLEOTIDE SEQUENCE [LARGE SCALE GENOMIC DNA]</scope>
    <source>
        <strain evidence="3">Tucson 14024-0371.13</strain>
    </source>
</reference>
<dbReference type="OrthoDB" id="7671074at2759"/>
<dbReference type="GeneID" id="6502392"/>
<name>B3N0V0_DROAN</name>
<feature type="region of interest" description="Disordered" evidence="1">
    <location>
        <begin position="1"/>
        <end position="21"/>
    </location>
</feature>
<dbReference type="STRING" id="7217.B3N0V0"/>
<keyword evidence="3" id="KW-1185">Reference proteome</keyword>
<evidence type="ECO:0000256" key="1">
    <source>
        <dbReference type="SAM" id="MobiDB-lite"/>
    </source>
</evidence>
<dbReference type="KEGG" id="dan:6502392"/>
<dbReference type="eggNOG" id="ENOG502T91V">
    <property type="taxonomic scope" value="Eukaryota"/>
</dbReference>
<accession>B3N0V0</accession>
<dbReference type="InParanoid" id="B3N0V0"/>
<feature type="region of interest" description="Disordered" evidence="1">
    <location>
        <begin position="240"/>
        <end position="259"/>
    </location>
</feature>
<sequence>METLDSMVSRSGPLHMAQPKQLKIQKKPMEGYKEFDHFFEHRRRSDFYNSKNDLRLILEPRIHGQPNLDSLNRPVHQLWRGEFYASPLAKASLFPSRSYDPYIRRYDRFDEQYHRTHPQYLEDMYMHRQRFDPHDSYSPRVPQYPDPYVMYPDRYMDTPTVSIKSGRGYPDDIVPQSDFYGNSKYDSTKLPEVAHSSRNERIVYYAHLPEIVRTPYESARQVERTSAALIASSNIYNKKKIKNNPRPSAGNETSYEKTL</sequence>
<gene>
    <name evidence="2" type="primary">Dana\GF19641</name>
    <name evidence="2" type="synonym">dana_GLEANR_2201</name>
    <name evidence="2" type="ORF">GF19641</name>
</gene>
<dbReference type="HOGENOM" id="CLU_931452_0_0_1"/>
<dbReference type="AlphaFoldDB" id="B3N0V0"/>
<organism evidence="2 3">
    <name type="scientific">Drosophila ananassae</name>
    <name type="common">Fruit fly</name>
    <dbReference type="NCBI Taxonomy" id="7217"/>
    <lineage>
        <taxon>Eukaryota</taxon>
        <taxon>Metazoa</taxon>
        <taxon>Ecdysozoa</taxon>
        <taxon>Arthropoda</taxon>
        <taxon>Hexapoda</taxon>
        <taxon>Insecta</taxon>
        <taxon>Pterygota</taxon>
        <taxon>Neoptera</taxon>
        <taxon>Endopterygota</taxon>
        <taxon>Diptera</taxon>
        <taxon>Brachycera</taxon>
        <taxon>Muscomorpha</taxon>
        <taxon>Ephydroidea</taxon>
        <taxon>Drosophilidae</taxon>
        <taxon>Drosophila</taxon>
        <taxon>Sophophora</taxon>
    </lineage>
</organism>
<evidence type="ECO:0000313" key="3">
    <source>
        <dbReference type="Proteomes" id="UP000007801"/>
    </source>
</evidence>
<dbReference type="EMBL" id="CH902644">
    <property type="protein sequence ID" value="EDV34829.2"/>
    <property type="molecule type" value="Genomic_DNA"/>
</dbReference>
<protein>
    <submittedName>
        <fullName evidence="2">Uncharacterized protein</fullName>
    </submittedName>
</protein>
<proteinExistence type="predicted"/>